<reference evidence="4 5" key="1">
    <citation type="submission" date="2023-11" db="EMBL/GenBank/DDBJ databases">
        <title>An acidophilic fungus is an integral part of prey digestion in a carnivorous sundew plant.</title>
        <authorList>
            <person name="Tsai I.J."/>
        </authorList>
    </citation>
    <scope>NUCLEOTIDE SEQUENCE [LARGE SCALE GENOMIC DNA]</scope>
    <source>
        <strain evidence="4">169a</strain>
    </source>
</reference>
<evidence type="ECO:0000313" key="5">
    <source>
        <dbReference type="Proteomes" id="UP001303373"/>
    </source>
</evidence>
<dbReference type="Proteomes" id="UP001303373">
    <property type="component" value="Chromosome 14"/>
</dbReference>
<evidence type="ECO:0000256" key="2">
    <source>
        <dbReference type="ARBA" id="ARBA00023445"/>
    </source>
</evidence>
<keyword evidence="1" id="KW-0560">Oxidoreductase</keyword>
<dbReference type="SUPFAM" id="SSF51735">
    <property type="entry name" value="NAD(P)-binding Rossmann-fold domains"/>
    <property type="match status" value="1"/>
</dbReference>
<name>A0AAQ3MAQ9_9PEZI</name>
<dbReference type="Gene3D" id="3.40.50.720">
    <property type="entry name" value="NAD(P)-binding Rossmann-like Domain"/>
    <property type="match status" value="1"/>
</dbReference>
<gene>
    <name evidence="4" type="ORF">R9X50_00779100</name>
</gene>
<dbReference type="GO" id="GO:0016616">
    <property type="term" value="F:oxidoreductase activity, acting on the CH-OH group of donors, NAD or NADP as acceptor"/>
    <property type="evidence" value="ECO:0007669"/>
    <property type="project" value="TreeGrafter"/>
</dbReference>
<accession>A0AAQ3MAQ9</accession>
<dbReference type="InterPro" id="IPR001509">
    <property type="entry name" value="Epimerase_deHydtase"/>
</dbReference>
<dbReference type="FunFam" id="3.40.50.720:FF:000426">
    <property type="entry name" value="Aldehyde reductase 2"/>
    <property type="match status" value="1"/>
</dbReference>
<sequence length="348" mass="37949">MEQPQEHDSVIMATIEKGSTVLVTGVNGFIASHVADQLLQAGYKVRGTSRSKDKTTWLYELFDKKYGAGKFEAVEVADMIHDGAFDEAVKGVSGVCHVASIMTFSDKPDEVIRPTVKGALNILTSATKEPSVKSLVYTSSSTAALMPDPGKEIIVKKDTWDDLAVQRANGPNPTGFEVYSASKTEAERAIWKAVEATKPPFQVCTVLPNANFGPILRGADGMESSSTGGWCPTLYNGGGADMLQSFPSQWFVDVRDTARLHVIGLIDRSCAHERLFAFAQTYTWNQILSIIREQFPDRNIQEDWPKADPDLSVIPNENAKALLEKHYGHGFVSLEDSIAANLASVGIH</sequence>
<dbReference type="EMBL" id="CP138593">
    <property type="protein sequence ID" value="WPH04894.1"/>
    <property type="molecule type" value="Genomic_DNA"/>
</dbReference>
<protein>
    <submittedName>
        <fullName evidence="4">NAD-P-binding protein</fullName>
    </submittedName>
</protein>
<comment type="similarity">
    <text evidence="2">Belongs to the NAD(P)-dependent epimerase/dehydratase family. Dihydroflavonol-4-reductase subfamily.</text>
</comment>
<dbReference type="InterPro" id="IPR050425">
    <property type="entry name" value="NAD(P)_dehydrat-like"/>
</dbReference>
<feature type="domain" description="NAD-dependent epimerase/dehydratase" evidence="3">
    <location>
        <begin position="21"/>
        <end position="261"/>
    </location>
</feature>
<dbReference type="PANTHER" id="PTHR10366">
    <property type="entry name" value="NAD DEPENDENT EPIMERASE/DEHYDRATASE"/>
    <property type="match status" value="1"/>
</dbReference>
<dbReference type="Pfam" id="PF01370">
    <property type="entry name" value="Epimerase"/>
    <property type="match status" value="1"/>
</dbReference>
<dbReference type="AlphaFoldDB" id="A0AAQ3MAQ9"/>
<evidence type="ECO:0000313" key="4">
    <source>
        <dbReference type="EMBL" id="WPH04894.1"/>
    </source>
</evidence>
<keyword evidence="5" id="KW-1185">Reference proteome</keyword>
<evidence type="ECO:0000256" key="1">
    <source>
        <dbReference type="ARBA" id="ARBA00023002"/>
    </source>
</evidence>
<dbReference type="InterPro" id="IPR036291">
    <property type="entry name" value="NAD(P)-bd_dom_sf"/>
</dbReference>
<proteinExistence type="inferred from homology"/>
<organism evidence="4 5">
    <name type="scientific">Acrodontium crateriforme</name>
    <dbReference type="NCBI Taxonomy" id="150365"/>
    <lineage>
        <taxon>Eukaryota</taxon>
        <taxon>Fungi</taxon>
        <taxon>Dikarya</taxon>
        <taxon>Ascomycota</taxon>
        <taxon>Pezizomycotina</taxon>
        <taxon>Dothideomycetes</taxon>
        <taxon>Dothideomycetidae</taxon>
        <taxon>Mycosphaerellales</taxon>
        <taxon>Teratosphaeriaceae</taxon>
        <taxon>Acrodontium</taxon>
    </lineage>
</organism>
<dbReference type="PANTHER" id="PTHR10366:SF562">
    <property type="entry name" value="ALDEHYDE REDUCTASE II (AFU_ORTHOLOGUE AFUA_1G11360)"/>
    <property type="match status" value="1"/>
</dbReference>
<evidence type="ECO:0000259" key="3">
    <source>
        <dbReference type="Pfam" id="PF01370"/>
    </source>
</evidence>